<evidence type="ECO:0000313" key="3">
    <source>
        <dbReference type="Proteomes" id="UP000286134"/>
    </source>
</evidence>
<dbReference type="Proteomes" id="UP000286134">
    <property type="component" value="Unassembled WGS sequence"/>
</dbReference>
<protein>
    <submittedName>
        <fullName evidence="2">Uncharacterized protein</fullName>
    </submittedName>
</protein>
<keyword evidence="3" id="KW-1185">Reference proteome</keyword>
<sequence length="108" mass="12507">MAMDLSDLDYSTLRVTDPIVMANESKLRCNEMRNLLEEMRIRENSRITEIESIRSYMKELLTLMQSKIVEDKNQPLTQTATPAFIHEYPESSGSPKIETNKMARTIHS</sequence>
<comment type="caution">
    <text evidence="2">The sequence shown here is derived from an EMBL/GenBank/DDBJ whole genome shotgun (WGS) entry which is preliminary data.</text>
</comment>
<reference evidence="2 3" key="1">
    <citation type="journal article" date="2018" name="BMC Genomics">
        <title>Comparative genome analyses reveal sequence features reflecting distinct modes of host-adaptation between dicot and monocot powdery mildew.</title>
        <authorList>
            <person name="Wu Y."/>
            <person name="Ma X."/>
            <person name="Pan Z."/>
            <person name="Kale S.D."/>
            <person name="Song Y."/>
            <person name="King H."/>
            <person name="Zhang Q."/>
            <person name="Presley C."/>
            <person name="Deng X."/>
            <person name="Wei C.I."/>
            <person name="Xiao S."/>
        </authorList>
    </citation>
    <scope>NUCLEOTIDE SEQUENCE [LARGE SCALE GENOMIC DNA]</scope>
    <source>
        <strain evidence="2">UMSG2</strain>
    </source>
</reference>
<accession>A0A420HU09</accession>
<dbReference type="EMBL" id="MCFK01004713">
    <property type="protein sequence ID" value="RKF60859.1"/>
    <property type="molecule type" value="Genomic_DNA"/>
</dbReference>
<proteinExistence type="predicted"/>
<organism evidence="2 3">
    <name type="scientific">Erysiphe neolycopersici</name>
    <dbReference type="NCBI Taxonomy" id="212602"/>
    <lineage>
        <taxon>Eukaryota</taxon>
        <taxon>Fungi</taxon>
        <taxon>Dikarya</taxon>
        <taxon>Ascomycota</taxon>
        <taxon>Pezizomycotina</taxon>
        <taxon>Leotiomycetes</taxon>
        <taxon>Erysiphales</taxon>
        <taxon>Erysiphaceae</taxon>
        <taxon>Erysiphe</taxon>
    </lineage>
</organism>
<gene>
    <name evidence="2" type="ORF">OnM2_047073</name>
</gene>
<dbReference type="AlphaFoldDB" id="A0A420HU09"/>
<name>A0A420HU09_9PEZI</name>
<feature type="region of interest" description="Disordered" evidence="1">
    <location>
        <begin position="86"/>
        <end position="108"/>
    </location>
</feature>
<evidence type="ECO:0000256" key="1">
    <source>
        <dbReference type="SAM" id="MobiDB-lite"/>
    </source>
</evidence>
<evidence type="ECO:0000313" key="2">
    <source>
        <dbReference type="EMBL" id="RKF60859.1"/>
    </source>
</evidence>